<name>A0A265N635_9BACI</name>
<dbReference type="Gene3D" id="3.10.180.10">
    <property type="entry name" value="2,3-Dihydroxybiphenyl 1,2-Dioxygenase, domain 1"/>
    <property type="match status" value="1"/>
</dbReference>
<gene>
    <name evidence="2" type="ORF">CIL03_16765</name>
</gene>
<dbReference type="InterPro" id="IPR037523">
    <property type="entry name" value="VOC_core"/>
</dbReference>
<organism evidence="2 3">
    <name type="scientific">Virgibacillus indicus</name>
    <dbReference type="NCBI Taxonomy" id="2024554"/>
    <lineage>
        <taxon>Bacteria</taxon>
        <taxon>Bacillati</taxon>
        <taxon>Bacillota</taxon>
        <taxon>Bacilli</taxon>
        <taxon>Bacillales</taxon>
        <taxon>Bacillaceae</taxon>
        <taxon>Virgibacillus</taxon>
    </lineage>
</organism>
<proteinExistence type="predicted"/>
<dbReference type="RefSeq" id="WP_094887043.1">
    <property type="nucleotide sequence ID" value="NZ_NPMS01000010.1"/>
</dbReference>
<dbReference type="OrthoDB" id="2608626at2"/>
<evidence type="ECO:0000313" key="3">
    <source>
        <dbReference type="Proteomes" id="UP000216498"/>
    </source>
</evidence>
<dbReference type="PROSITE" id="PS51819">
    <property type="entry name" value="VOC"/>
    <property type="match status" value="1"/>
</dbReference>
<reference evidence="2 3" key="1">
    <citation type="submission" date="2017-08" db="EMBL/GenBank/DDBJ databases">
        <title>Virgibacillus indicus sp. nov. and Virgibacillus profoundi sp. nov, two moderately halophilic bacteria isolated from marine sediment by using the Microfluidic Streak Plate.</title>
        <authorList>
            <person name="Xu B."/>
            <person name="Hu B."/>
            <person name="Wang J."/>
            <person name="Zhu Y."/>
            <person name="Huang L."/>
            <person name="Du W."/>
            <person name="Huang Y."/>
        </authorList>
    </citation>
    <scope>NUCLEOTIDE SEQUENCE [LARGE SCALE GENOMIC DNA]</scope>
    <source>
        <strain evidence="2 3">IO3-P2-C2</strain>
    </source>
</reference>
<dbReference type="InterPro" id="IPR004360">
    <property type="entry name" value="Glyas_Fos-R_dOase_dom"/>
</dbReference>
<accession>A0A265N635</accession>
<keyword evidence="3" id="KW-1185">Reference proteome</keyword>
<dbReference type="EMBL" id="NPMS01000010">
    <property type="protein sequence ID" value="OZU87470.1"/>
    <property type="molecule type" value="Genomic_DNA"/>
</dbReference>
<dbReference type="Proteomes" id="UP000216498">
    <property type="component" value="Unassembled WGS sequence"/>
</dbReference>
<evidence type="ECO:0000313" key="2">
    <source>
        <dbReference type="EMBL" id="OZU87470.1"/>
    </source>
</evidence>
<dbReference type="InterPro" id="IPR029068">
    <property type="entry name" value="Glyas_Bleomycin-R_OHBP_Dase"/>
</dbReference>
<feature type="domain" description="VOC" evidence="1">
    <location>
        <begin position="3"/>
        <end position="120"/>
    </location>
</feature>
<dbReference type="AlphaFoldDB" id="A0A265N635"/>
<sequence>MIKVGSIFIPVTNIEQATEWYEKHLGVKKIEGWGEGAGFYFPDSDTQLGLIEVEETQPSEFVVKGDRKNSYFNFLVKDIDTIYHELNSSGVKTTEIEDFNGMKHFDFFDLDMNAFSVVDEPVDSPFHRDNVKMMQQNRK</sequence>
<dbReference type="CDD" id="cd06587">
    <property type="entry name" value="VOC"/>
    <property type="match status" value="1"/>
</dbReference>
<evidence type="ECO:0000259" key="1">
    <source>
        <dbReference type="PROSITE" id="PS51819"/>
    </source>
</evidence>
<protein>
    <submittedName>
        <fullName evidence="2">Glyoxalase</fullName>
    </submittedName>
</protein>
<comment type="caution">
    <text evidence="2">The sequence shown here is derived from an EMBL/GenBank/DDBJ whole genome shotgun (WGS) entry which is preliminary data.</text>
</comment>
<dbReference type="Pfam" id="PF00903">
    <property type="entry name" value="Glyoxalase"/>
    <property type="match status" value="1"/>
</dbReference>
<dbReference type="SUPFAM" id="SSF54593">
    <property type="entry name" value="Glyoxalase/Bleomycin resistance protein/Dihydroxybiphenyl dioxygenase"/>
    <property type="match status" value="1"/>
</dbReference>